<sequence>MQPLGLYAHHAPALQAPQLADDMGKAPTNEPGLKSEFFYTMTATVAERWLTARDHG</sequence>
<accession>A0A917L589</accession>
<protein>
    <submittedName>
        <fullName evidence="1">Uncharacterized protein</fullName>
    </submittedName>
</protein>
<dbReference type="AlphaFoldDB" id="A0A917L589"/>
<gene>
    <name evidence="1" type="ORF">GCM10010121_065660</name>
</gene>
<name>A0A917L589_9ACTN</name>
<organism evidence="1 2">
    <name type="scientific">Streptomyces brasiliensis</name>
    <dbReference type="NCBI Taxonomy" id="1954"/>
    <lineage>
        <taxon>Bacteria</taxon>
        <taxon>Bacillati</taxon>
        <taxon>Actinomycetota</taxon>
        <taxon>Actinomycetes</taxon>
        <taxon>Kitasatosporales</taxon>
        <taxon>Streptomycetaceae</taxon>
        <taxon>Streptomyces</taxon>
    </lineage>
</organism>
<evidence type="ECO:0000313" key="1">
    <source>
        <dbReference type="EMBL" id="GGJ45276.1"/>
    </source>
</evidence>
<evidence type="ECO:0000313" key="2">
    <source>
        <dbReference type="Proteomes" id="UP000657574"/>
    </source>
</evidence>
<dbReference type="Proteomes" id="UP000657574">
    <property type="component" value="Unassembled WGS sequence"/>
</dbReference>
<dbReference type="EMBL" id="BMQA01000030">
    <property type="protein sequence ID" value="GGJ45276.1"/>
    <property type="molecule type" value="Genomic_DNA"/>
</dbReference>
<comment type="caution">
    <text evidence="1">The sequence shown here is derived from an EMBL/GenBank/DDBJ whole genome shotgun (WGS) entry which is preliminary data.</text>
</comment>
<proteinExistence type="predicted"/>
<keyword evidence="2" id="KW-1185">Reference proteome</keyword>
<reference evidence="1" key="1">
    <citation type="journal article" date="2014" name="Int. J. Syst. Evol. Microbiol.">
        <title>Complete genome sequence of Corynebacterium casei LMG S-19264T (=DSM 44701T), isolated from a smear-ripened cheese.</title>
        <authorList>
            <consortium name="US DOE Joint Genome Institute (JGI-PGF)"/>
            <person name="Walter F."/>
            <person name="Albersmeier A."/>
            <person name="Kalinowski J."/>
            <person name="Ruckert C."/>
        </authorList>
    </citation>
    <scope>NUCLEOTIDE SEQUENCE</scope>
    <source>
        <strain evidence="1">JCM 3086</strain>
    </source>
</reference>
<reference evidence="1" key="2">
    <citation type="submission" date="2020-09" db="EMBL/GenBank/DDBJ databases">
        <authorList>
            <person name="Sun Q."/>
            <person name="Ohkuma M."/>
        </authorList>
    </citation>
    <scope>NUCLEOTIDE SEQUENCE</scope>
    <source>
        <strain evidence="1">JCM 3086</strain>
    </source>
</reference>